<dbReference type="GO" id="GO:0008270">
    <property type="term" value="F:zinc ion binding"/>
    <property type="evidence" value="ECO:0007669"/>
    <property type="project" value="InterPro"/>
</dbReference>
<evidence type="ECO:0000256" key="3">
    <source>
        <dbReference type="ARBA" id="ARBA00023125"/>
    </source>
</evidence>
<dbReference type="Proteomes" id="UP000235672">
    <property type="component" value="Unassembled WGS sequence"/>
</dbReference>
<dbReference type="GO" id="GO:0043565">
    <property type="term" value="F:sequence-specific DNA binding"/>
    <property type="evidence" value="ECO:0007669"/>
    <property type="project" value="TreeGrafter"/>
</dbReference>
<protein>
    <recommendedName>
        <fullName evidence="7">Zn(2)-C6 fungal-type domain-containing protein</fullName>
    </recommendedName>
</protein>
<sequence length="649" mass="72541">MEAGFHNNQARAPPRRRRRGACEGCKQSKVRCDGSTPCEYCLRYSRPCRYHNITTRRHRRQQSSSSSSLYLSSTNSGSIAFEQRNETPSLQHTPASPTFNFDFSQYRWDEAEDELFKDLPPPPDGQWYELLDHSGPRSLDWDLTTLKAAKDADIQKDETNTKFRTSVPESNFGFSSAPAVASTAGEPTCPGHARDQECVVHDSGGLDTRLRNLVAHRGILETEELSIVDSALKQLCISKLPDCETTTRSEIPQQEVWKLLLDEDWRKAGIQAAFDVYTGLGDFLWETEINSLAGEVLTNSRTESLSLVLVLGVIAIGRHVLESQTTSNPVVDLGGSQHVFAESCTRIKPFLLGHNSLLKLQAIMSIRSDDTIAFDLISNAGACVQILCANQGSSSSKLDCRHEFKRQVDLNLATGAVYCLEHLFNMSNVNLVNNTRPFQTSSTISEDFRVRWMTGQVEYIKLCSYENEKDSQGRARDLVADLQKWKSNLPAQYHDVDQPYSRNIASDGRKLWIFCRYHEASLRFHMNQVRDAFDSLGDSEHGLLSARVVLEATSLLPPSVVLVNRKVYELVSLATRLIVTAVLRDPGPSAQANLRYLGMACGFFARLAMVNQVPFDAATVLLCVAQKVAKRPKLLETPEKLSVDEQPCL</sequence>
<dbReference type="GO" id="GO:0005634">
    <property type="term" value="C:nucleus"/>
    <property type="evidence" value="ECO:0007669"/>
    <property type="project" value="UniProtKB-SubCell"/>
</dbReference>
<dbReference type="GO" id="GO:0000981">
    <property type="term" value="F:DNA-binding transcription factor activity, RNA polymerase II-specific"/>
    <property type="evidence" value="ECO:0007669"/>
    <property type="project" value="InterPro"/>
</dbReference>
<reference evidence="8 9" key="1">
    <citation type="submission" date="2016-05" db="EMBL/GenBank/DDBJ databases">
        <title>A degradative enzymes factory behind the ericoid mycorrhizal symbiosis.</title>
        <authorList>
            <consortium name="DOE Joint Genome Institute"/>
            <person name="Martino E."/>
            <person name="Morin E."/>
            <person name="Grelet G."/>
            <person name="Kuo A."/>
            <person name="Kohler A."/>
            <person name="Daghino S."/>
            <person name="Barry K."/>
            <person name="Choi C."/>
            <person name="Cichocki N."/>
            <person name="Clum A."/>
            <person name="Copeland A."/>
            <person name="Hainaut M."/>
            <person name="Haridas S."/>
            <person name="Labutti K."/>
            <person name="Lindquist E."/>
            <person name="Lipzen A."/>
            <person name="Khouja H.-R."/>
            <person name="Murat C."/>
            <person name="Ohm R."/>
            <person name="Olson A."/>
            <person name="Spatafora J."/>
            <person name="Veneault-Fourrey C."/>
            <person name="Henrissat B."/>
            <person name="Grigoriev I."/>
            <person name="Martin F."/>
            <person name="Perotto S."/>
        </authorList>
    </citation>
    <scope>NUCLEOTIDE SEQUENCE [LARGE SCALE GENOMIC DNA]</scope>
    <source>
        <strain evidence="8 9">UAMH 7357</strain>
    </source>
</reference>
<dbReference type="PANTHER" id="PTHR47540">
    <property type="entry name" value="THIAMINE REPRESSIBLE GENES REGULATORY PROTEIN THI5"/>
    <property type="match status" value="1"/>
</dbReference>
<dbReference type="OrthoDB" id="39175at2759"/>
<keyword evidence="4" id="KW-0804">Transcription</keyword>
<evidence type="ECO:0000256" key="1">
    <source>
        <dbReference type="ARBA" id="ARBA00004123"/>
    </source>
</evidence>
<keyword evidence="9" id="KW-1185">Reference proteome</keyword>
<dbReference type="EMBL" id="KZ613520">
    <property type="protein sequence ID" value="PMD14670.1"/>
    <property type="molecule type" value="Genomic_DNA"/>
</dbReference>
<name>A0A2J6PKX3_9HELO</name>
<dbReference type="PROSITE" id="PS50048">
    <property type="entry name" value="ZN2_CY6_FUNGAL_2"/>
    <property type="match status" value="1"/>
</dbReference>
<dbReference type="PANTHER" id="PTHR47540:SF4">
    <property type="entry name" value="TRANSCRIPTION FACTOR RGLT"/>
    <property type="match status" value="1"/>
</dbReference>
<dbReference type="Pfam" id="PF00172">
    <property type="entry name" value="Zn_clus"/>
    <property type="match status" value="1"/>
</dbReference>
<comment type="subcellular location">
    <subcellularLocation>
        <location evidence="1">Nucleus</location>
    </subcellularLocation>
</comment>
<keyword evidence="5" id="KW-0539">Nucleus</keyword>
<evidence type="ECO:0000313" key="8">
    <source>
        <dbReference type="EMBL" id="PMD14670.1"/>
    </source>
</evidence>
<keyword evidence="2" id="KW-0805">Transcription regulation</keyword>
<proteinExistence type="predicted"/>
<dbReference type="InterPro" id="IPR001138">
    <property type="entry name" value="Zn2Cys6_DnaBD"/>
</dbReference>
<dbReference type="CDD" id="cd00067">
    <property type="entry name" value="GAL4"/>
    <property type="match status" value="1"/>
</dbReference>
<dbReference type="SMART" id="SM00066">
    <property type="entry name" value="GAL4"/>
    <property type="match status" value="1"/>
</dbReference>
<dbReference type="PROSITE" id="PS00463">
    <property type="entry name" value="ZN2_CY6_FUNGAL_1"/>
    <property type="match status" value="1"/>
</dbReference>
<dbReference type="SUPFAM" id="SSF57701">
    <property type="entry name" value="Zn2/Cys6 DNA-binding domain"/>
    <property type="match status" value="1"/>
</dbReference>
<evidence type="ECO:0000256" key="6">
    <source>
        <dbReference type="SAM" id="MobiDB-lite"/>
    </source>
</evidence>
<feature type="region of interest" description="Disordered" evidence="6">
    <location>
        <begin position="1"/>
        <end position="20"/>
    </location>
</feature>
<feature type="domain" description="Zn(2)-C6 fungal-type" evidence="7">
    <location>
        <begin position="21"/>
        <end position="50"/>
    </location>
</feature>
<evidence type="ECO:0000313" key="9">
    <source>
        <dbReference type="Proteomes" id="UP000235672"/>
    </source>
</evidence>
<dbReference type="AlphaFoldDB" id="A0A2J6PKX3"/>
<keyword evidence="3" id="KW-0238">DNA-binding</keyword>
<evidence type="ECO:0000256" key="4">
    <source>
        <dbReference type="ARBA" id="ARBA00023163"/>
    </source>
</evidence>
<evidence type="ECO:0000259" key="7">
    <source>
        <dbReference type="PROSITE" id="PS50048"/>
    </source>
</evidence>
<dbReference type="InterPro" id="IPR036864">
    <property type="entry name" value="Zn2-C6_fun-type_DNA-bd_sf"/>
</dbReference>
<accession>A0A2J6PKX3</accession>
<dbReference type="GO" id="GO:0045944">
    <property type="term" value="P:positive regulation of transcription by RNA polymerase II"/>
    <property type="evidence" value="ECO:0007669"/>
    <property type="project" value="TreeGrafter"/>
</dbReference>
<organism evidence="8 9">
    <name type="scientific">Hyaloscypha hepaticicola</name>
    <dbReference type="NCBI Taxonomy" id="2082293"/>
    <lineage>
        <taxon>Eukaryota</taxon>
        <taxon>Fungi</taxon>
        <taxon>Dikarya</taxon>
        <taxon>Ascomycota</taxon>
        <taxon>Pezizomycotina</taxon>
        <taxon>Leotiomycetes</taxon>
        <taxon>Helotiales</taxon>
        <taxon>Hyaloscyphaceae</taxon>
        <taxon>Hyaloscypha</taxon>
    </lineage>
</organism>
<dbReference type="Gene3D" id="4.10.240.10">
    <property type="entry name" value="Zn(2)-C6 fungal-type DNA-binding domain"/>
    <property type="match status" value="1"/>
</dbReference>
<dbReference type="STRING" id="1745343.A0A2J6PKX3"/>
<dbReference type="CDD" id="cd12148">
    <property type="entry name" value="fungal_TF_MHR"/>
    <property type="match status" value="1"/>
</dbReference>
<evidence type="ECO:0000256" key="5">
    <source>
        <dbReference type="ARBA" id="ARBA00023242"/>
    </source>
</evidence>
<gene>
    <name evidence="8" type="ORF">NA56DRAFT_754660</name>
</gene>
<dbReference type="InterPro" id="IPR051711">
    <property type="entry name" value="Stress_Response_Reg"/>
</dbReference>
<evidence type="ECO:0000256" key="2">
    <source>
        <dbReference type="ARBA" id="ARBA00023015"/>
    </source>
</evidence>